<comment type="caution">
    <text evidence="2">The sequence shown here is derived from an EMBL/GenBank/DDBJ whole genome shotgun (WGS) entry which is preliminary data.</text>
</comment>
<keyword evidence="3" id="KW-1185">Reference proteome</keyword>
<evidence type="ECO:0000313" key="3">
    <source>
        <dbReference type="Proteomes" id="UP000250462"/>
    </source>
</evidence>
<dbReference type="PROSITE" id="PS50943">
    <property type="entry name" value="HTH_CROC1"/>
    <property type="match status" value="1"/>
</dbReference>
<sequence>MAHTLGEVRAAHPPADPDDYERAYATSALALDLARLAYRMREQAGISQRELALRMHTTQSAIARLESGGVVPRLDLLARLSSATGVPLRLDTGTSSVDLGDTAHLVA</sequence>
<dbReference type="CDD" id="cd00093">
    <property type="entry name" value="HTH_XRE"/>
    <property type="match status" value="1"/>
</dbReference>
<evidence type="ECO:0000259" key="1">
    <source>
        <dbReference type="PROSITE" id="PS50943"/>
    </source>
</evidence>
<dbReference type="Proteomes" id="UP000250462">
    <property type="component" value="Unassembled WGS sequence"/>
</dbReference>
<dbReference type="InterPro" id="IPR010982">
    <property type="entry name" value="Lambda_DNA-bd_dom_sf"/>
</dbReference>
<accession>A0A329R0V5</accession>
<dbReference type="OrthoDB" id="6401124at2"/>
<proteinExistence type="predicted"/>
<name>A0A329R0V5_9ACTN</name>
<organism evidence="2 3">
    <name type="scientific">Phytoactinopolyspora halophila</name>
    <dbReference type="NCBI Taxonomy" id="1981511"/>
    <lineage>
        <taxon>Bacteria</taxon>
        <taxon>Bacillati</taxon>
        <taxon>Actinomycetota</taxon>
        <taxon>Actinomycetes</taxon>
        <taxon>Jiangellales</taxon>
        <taxon>Jiangellaceae</taxon>
        <taxon>Phytoactinopolyspora</taxon>
    </lineage>
</organism>
<protein>
    <submittedName>
        <fullName evidence="2">Transcriptional regulator</fullName>
    </submittedName>
</protein>
<dbReference type="SUPFAM" id="SSF47413">
    <property type="entry name" value="lambda repressor-like DNA-binding domains"/>
    <property type="match status" value="1"/>
</dbReference>
<dbReference type="EMBL" id="QMIG01000002">
    <property type="protein sequence ID" value="RAW18003.1"/>
    <property type="molecule type" value="Genomic_DNA"/>
</dbReference>
<dbReference type="RefSeq" id="WP_112256959.1">
    <property type="nucleotide sequence ID" value="NZ_QMIG01000002.1"/>
</dbReference>
<dbReference type="SMART" id="SM00530">
    <property type="entry name" value="HTH_XRE"/>
    <property type="match status" value="1"/>
</dbReference>
<dbReference type="GO" id="GO:0003677">
    <property type="term" value="F:DNA binding"/>
    <property type="evidence" value="ECO:0007669"/>
    <property type="project" value="InterPro"/>
</dbReference>
<gene>
    <name evidence="2" type="ORF">DPM12_03980</name>
</gene>
<reference evidence="2 3" key="1">
    <citation type="submission" date="2018-06" db="EMBL/GenBank/DDBJ databases">
        <title>Phytoactinopolyspora halophila sp. nov., a novel halophilic actinomycete isolated from a saline soil in China.</title>
        <authorList>
            <person name="Tang S.-K."/>
        </authorList>
    </citation>
    <scope>NUCLEOTIDE SEQUENCE [LARGE SCALE GENOMIC DNA]</scope>
    <source>
        <strain evidence="2 3">YIM 96934</strain>
    </source>
</reference>
<dbReference type="AlphaFoldDB" id="A0A329R0V5"/>
<evidence type="ECO:0000313" key="2">
    <source>
        <dbReference type="EMBL" id="RAW18003.1"/>
    </source>
</evidence>
<dbReference type="InterPro" id="IPR001387">
    <property type="entry name" value="Cro/C1-type_HTH"/>
</dbReference>
<feature type="domain" description="HTH cro/C1-type" evidence="1">
    <location>
        <begin position="39"/>
        <end position="90"/>
    </location>
</feature>
<dbReference type="Pfam" id="PF01381">
    <property type="entry name" value="HTH_3"/>
    <property type="match status" value="1"/>
</dbReference>
<dbReference type="Gene3D" id="1.10.260.40">
    <property type="entry name" value="lambda repressor-like DNA-binding domains"/>
    <property type="match status" value="1"/>
</dbReference>